<proteinExistence type="predicted"/>
<gene>
    <name evidence="2" type="ORF">HMPREF9943_00860</name>
</gene>
<dbReference type="InterPro" id="IPR057666">
    <property type="entry name" value="DrpA_SLOG"/>
</dbReference>
<evidence type="ECO:0000313" key="2">
    <source>
        <dbReference type="EMBL" id="EMD16818.1"/>
    </source>
</evidence>
<comment type="caution">
    <text evidence="2">The sequence shown here is derived from an EMBL/GenBank/DDBJ whole genome shotgun (WGS) entry which is preliminary data.</text>
</comment>
<dbReference type="AlphaFoldDB" id="M2NF30"/>
<dbReference type="SUPFAM" id="SSF102405">
    <property type="entry name" value="MCP/YpsA-like"/>
    <property type="match status" value="1"/>
</dbReference>
<feature type="domain" description="Smf/DprA SLOG" evidence="1">
    <location>
        <begin position="98"/>
        <end position="297"/>
    </location>
</feature>
<dbReference type="BioCyc" id="ECAT999415-HMP:GTTI-883-MONOMER"/>
<evidence type="ECO:0000259" key="1">
    <source>
        <dbReference type="Pfam" id="PF02481"/>
    </source>
</evidence>
<protein>
    <recommendedName>
        <fullName evidence="1">Smf/DprA SLOG domain-containing protein</fullName>
    </recommendedName>
</protein>
<dbReference type="Proteomes" id="UP000011758">
    <property type="component" value="Unassembled WGS sequence"/>
</dbReference>
<sequence>MKMKIKLNLDSLAVILYTSDIIPTNIEPLTNEEWFHVEKHLRGGENHDPSRLIGMNIDTLHQILGIDLDIAKKLIARTGLLPDLIHSLHNLDSEHISITTKYENDYPQSLLKLKGRMPLILYYCGDLNLLQHNVVSIVGPQTKDKILSKPIRKVVDKILQEKIPILVQGIKGTDEYVTQIVLKNNGKLVMMTADHMLDKMIEYKKQIRNAQMLLISAVDPYAYFNLTNSLDRNIYVCGLSNTQFVIAAHINSGPVWFTSVQNLHYQWTKPLVLTTDTDYNGNLRLIEMGAIPVSRADLLSDLSIDEIVMNNEEKKVESITLIDQMSIYEFLDD</sequence>
<accession>M2NF30</accession>
<evidence type="ECO:0000313" key="3">
    <source>
        <dbReference type="Proteomes" id="UP000011758"/>
    </source>
</evidence>
<dbReference type="STRING" id="999415.HMPREF9943_00860"/>
<dbReference type="Gene3D" id="3.40.50.450">
    <property type="match status" value="1"/>
</dbReference>
<dbReference type="PATRIC" id="fig|999415.3.peg.866"/>
<dbReference type="EMBL" id="AGEJ01000013">
    <property type="protein sequence ID" value="EMD16818.1"/>
    <property type="molecule type" value="Genomic_DNA"/>
</dbReference>
<dbReference type="GO" id="GO:0009294">
    <property type="term" value="P:DNA-mediated transformation"/>
    <property type="evidence" value="ECO:0007669"/>
    <property type="project" value="InterPro"/>
</dbReference>
<dbReference type="Pfam" id="PF02481">
    <property type="entry name" value="DNA_processg_A"/>
    <property type="match status" value="1"/>
</dbReference>
<reference evidence="2 3" key="1">
    <citation type="submission" date="2013-02" db="EMBL/GenBank/DDBJ databases">
        <title>The Genome Sequence of Lactobacillus catenaformis F0143.</title>
        <authorList>
            <consortium name="The Broad Institute Genome Sequencing Platform"/>
            <person name="Earl A."/>
            <person name="Ward D."/>
            <person name="Feldgarden M."/>
            <person name="Gevers D."/>
            <person name="Izard J."/>
            <person name="Blanton J.M."/>
            <person name="Mathney J."/>
            <person name="Dewhirst F.E."/>
            <person name="Young S.K."/>
            <person name="Zeng Q."/>
            <person name="Gargeya S."/>
            <person name="Fitzgerald M."/>
            <person name="Haas B."/>
            <person name="Abouelleil A."/>
            <person name="Alvarado L."/>
            <person name="Arachchi H.M."/>
            <person name="Berlin A."/>
            <person name="Chapman S.B."/>
            <person name="Gearin G."/>
            <person name="Goldberg J."/>
            <person name="Griggs A."/>
            <person name="Gujja S."/>
            <person name="Hansen M."/>
            <person name="Heiman D."/>
            <person name="Howarth C."/>
            <person name="Larimer J."/>
            <person name="Lui A."/>
            <person name="MacDonald P.J.P."/>
            <person name="McCowen C."/>
            <person name="Montmayeur A."/>
            <person name="Murphy C."/>
            <person name="Neiman D."/>
            <person name="Pearson M."/>
            <person name="Priest M."/>
            <person name="Roberts A."/>
            <person name="Saif S."/>
            <person name="Shea T."/>
            <person name="Sisk P."/>
            <person name="Stolte C."/>
            <person name="Sykes S."/>
            <person name="Wortman J."/>
            <person name="Nusbaum C."/>
            <person name="Birren B."/>
        </authorList>
    </citation>
    <scope>NUCLEOTIDE SEQUENCE [LARGE SCALE GENOMIC DNA]</scope>
    <source>
        <strain evidence="2 3">OT 569</strain>
    </source>
</reference>
<organism evidence="2 3">
    <name type="scientific">Eggerthia catenaformis OT 569 = DSM 20559</name>
    <dbReference type="NCBI Taxonomy" id="999415"/>
    <lineage>
        <taxon>Bacteria</taxon>
        <taxon>Bacillati</taxon>
        <taxon>Bacillota</taxon>
        <taxon>Erysipelotrichia</taxon>
        <taxon>Erysipelotrichales</taxon>
        <taxon>Coprobacillaceae</taxon>
        <taxon>Eggerthia</taxon>
    </lineage>
</organism>
<keyword evidence="3" id="KW-1185">Reference proteome</keyword>
<dbReference type="eggNOG" id="COG0758">
    <property type="taxonomic scope" value="Bacteria"/>
</dbReference>
<name>M2NF30_9FIRM</name>